<gene>
    <name evidence="1" type="ORF">D6C84_06540</name>
</gene>
<evidence type="ECO:0000313" key="1">
    <source>
        <dbReference type="EMBL" id="THZ81503.1"/>
    </source>
</evidence>
<comment type="caution">
    <text evidence="1">The sequence shown here is derived from an EMBL/GenBank/DDBJ whole genome shotgun (WGS) entry which is preliminary data.</text>
</comment>
<proteinExistence type="predicted"/>
<organism evidence="1 2">
    <name type="scientific">Aureobasidium pullulans</name>
    <name type="common">Black yeast</name>
    <name type="synonym">Pullularia pullulans</name>
    <dbReference type="NCBI Taxonomy" id="5580"/>
    <lineage>
        <taxon>Eukaryota</taxon>
        <taxon>Fungi</taxon>
        <taxon>Dikarya</taxon>
        <taxon>Ascomycota</taxon>
        <taxon>Pezizomycotina</taxon>
        <taxon>Dothideomycetes</taxon>
        <taxon>Dothideomycetidae</taxon>
        <taxon>Dothideales</taxon>
        <taxon>Saccotheciaceae</taxon>
        <taxon>Aureobasidium</taxon>
    </lineage>
</organism>
<sequence>MLEMHNILKIALVVHRKPPTITLSMDGRTDFKTIVHFYNMRVTKSRIHGGGTLVFSILY</sequence>
<accession>A0A4S9XTJ3</accession>
<name>A0A4S9XTJ3_AURPU</name>
<reference evidence="1 2" key="1">
    <citation type="submission" date="2018-10" db="EMBL/GenBank/DDBJ databases">
        <title>Fifty Aureobasidium pullulans genomes reveal a recombining polyextremotolerant generalist.</title>
        <authorList>
            <person name="Gostincar C."/>
            <person name="Turk M."/>
            <person name="Zajc J."/>
            <person name="Gunde-Cimerman N."/>
        </authorList>
    </citation>
    <scope>NUCLEOTIDE SEQUENCE [LARGE SCALE GENOMIC DNA]</scope>
    <source>
        <strain evidence="1 2">EXF-3403</strain>
    </source>
</reference>
<dbReference type="EMBL" id="QZBT01000099">
    <property type="protein sequence ID" value="THZ81503.1"/>
    <property type="molecule type" value="Genomic_DNA"/>
</dbReference>
<protein>
    <submittedName>
        <fullName evidence="1">Uncharacterized protein</fullName>
    </submittedName>
</protein>
<evidence type="ECO:0000313" key="2">
    <source>
        <dbReference type="Proteomes" id="UP000310039"/>
    </source>
</evidence>
<dbReference type="AlphaFoldDB" id="A0A4S9XTJ3"/>
<dbReference type="Proteomes" id="UP000310039">
    <property type="component" value="Unassembled WGS sequence"/>
</dbReference>